<dbReference type="Proteomes" id="UP001163835">
    <property type="component" value="Unassembled WGS sequence"/>
</dbReference>
<dbReference type="EMBL" id="MU794955">
    <property type="protein sequence ID" value="KAJ3815077.1"/>
    <property type="molecule type" value="Genomic_DNA"/>
</dbReference>
<comment type="caution">
    <text evidence="1">The sequence shown here is derived from an EMBL/GenBank/DDBJ whole genome shotgun (WGS) entry which is preliminary data.</text>
</comment>
<gene>
    <name evidence="1" type="ORF">F5876DRAFT_61819</name>
</gene>
<evidence type="ECO:0000313" key="1">
    <source>
        <dbReference type="EMBL" id="KAJ3815077.1"/>
    </source>
</evidence>
<evidence type="ECO:0000313" key="2">
    <source>
        <dbReference type="Proteomes" id="UP001163835"/>
    </source>
</evidence>
<reference evidence="1" key="1">
    <citation type="submission" date="2022-09" db="EMBL/GenBank/DDBJ databases">
        <title>A Global Phylogenomic Analysis of the Shiitake Genus Lentinula.</title>
        <authorList>
            <consortium name="DOE Joint Genome Institute"/>
            <person name="Sierra-Patev S."/>
            <person name="Min B."/>
            <person name="Naranjo-Ortiz M."/>
            <person name="Looney B."/>
            <person name="Konkel Z."/>
            <person name="Slot J.C."/>
            <person name="Sakamoto Y."/>
            <person name="Steenwyk J.L."/>
            <person name="Rokas A."/>
            <person name="Carro J."/>
            <person name="Camarero S."/>
            <person name="Ferreira P."/>
            <person name="Molpeceres G."/>
            <person name="Ruiz-Duenas F.J."/>
            <person name="Serrano A."/>
            <person name="Henrissat B."/>
            <person name="Drula E."/>
            <person name="Hughes K.W."/>
            <person name="Mata J.L."/>
            <person name="Ishikawa N.K."/>
            <person name="Vargas-Isla R."/>
            <person name="Ushijima S."/>
            <person name="Smith C.A."/>
            <person name="Ahrendt S."/>
            <person name="Andreopoulos W."/>
            <person name="He G."/>
            <person name="Labutti K."/>
            <person name="Lipzen A."/>
            <person name="Ng V."/>
            <person name="Riley R."/>
            <person name="Sandor L."/>
            <person name="Barry K."/>
            <person name="Martinez A.T."/>
            <person name="Xiao Y."/>
            <person name="Gibbons J.G."/>
            <person name="Terashima K."/>
            <person name="Grigoriev I.V."/>
            <person name="Hibbett D.S."/>
        </authorList>
    </citation>
    <scope>NUCLEOTIDE SEQUENCE</scope>
    <source>
        <strain evidence="1">TMI1499</strain>
    </source>
</reference>
<name>A0ACC1UEC2_9AGAR</name>
<keyword evidence="2" id="KW-1185">Reference proteome</keyword>
<accession>A0ACC1UEC2</accession>
<organism evidence="1 2">
    <name type="scientific">Lentinula aff. lateritia</name>
    <dbReference type="NCBI Taxonomy" id="2804960"/>
    <lineage>
        <taxon>Eukaryota</taxon>
        <taxon>Fungi</taxon>
        <taxon>Dikarya</taxon>
        <taxon>Basidiomycota</taxon>
        <taxon>Agaricomycotina</taxon>
        <taxon>Agaricomycetes</taxon>
        <taxon>Agaricomycetidae</taxon>
        <taxon>Agaricales</taxon>
        <taxon>Marasmiineae</taxon>
        <taxon>Omphalotaceae</taxon>
        <taxon>Lentinula</taxon>
    </lineage>
</organism>
<sequence length="424" mass="45369">MMSIVAIGLVLTLVNLLVTAITVSKPSVTLANSPIDPIDPFAFDPGFDIQSVAGLAISLPSHSWEFGTASEALLELWNPSLSIFGHEPFQAVASLSGDPLVAMSVPSLVYAQAKIVLGTGANVLADGDGAVGDPASLGVSAVLLGKIAGNETLRDAAEREAEYLLTEAPRFWNGAISHRVDYAELWADFVYMAPPFLAYYAVETSNPLLLQQTVEQCGLYRQILQKNVSSVTSYKGLWEHIIGPVNQDTGVWSTGNAWAAAGMTRVLATVLKAPSHITLTWRDGAVSELTQWIKEILDGAIRGKDITLAPNGLLRNYLDDVSGDGHGFGETSGTALLASVSYRVVVLRPDIFFANGLDRTYIDWADGLRKTLAEHITANGTASPAVNPLNWSDTTQYTAGSPEGQNFVILMYAAWRDCKIAGIC</sequence>
<protein>
    <submittedName>
        <fullName evidence="1">Six-hairpin glycosidase-like protein</fullName>
    </submittedName>
</protein>
<proteinExistence type="predicted"/>